<keyword evidence="4" id="KW-1185">Reference proteome</keyword>
<dbReference type="PANTHER" id="PTHR34706:SF1">
    <property type="entry name" value="VWFA DOMAIN-CONTAINING PROTEIN"/>
    <property type="match status" value="1"/>
</dbReference>
<feature type="domain" description="VWFA" evidence="2">
    <location>
        <begin position="166"/>
        <end position="351"/>
    </location>
</feature>
<dbReference type="EMBL" id="BACD03000017">
    <property type="protein sequence ID" value="GAO48746.1"/>
    <property type="molecule type" value="Genomic_DNA"/>
</dbReference>
<protein>
    <recommendedName>
        <fullName evidence="2">VWFA domain-containing protein</fullName>
    </recommendedName>
</protein>
<dbReference type="AlphaFoldDB" id="A0A0E9NGB6"/>
<dbReference type="Pfam" id="PF00092">
    <property type="entry name" value="VWA"/>
    <property type="match status" value="1"/>
</dbReference>
<feature type="region of interest" description="Disordered" evidence="1">
    <location>
        <begin position="407"/>
        <end position="469"/>
    </location>
</feature>
<dbReference type="PROSITE" id="PS50234">
    <property type="entry name" value="VWFA"/>
    <property type="match status" value="1"/>
</dbReference>
<evidence type="ECO:0000259" key="2">
    <source>
        <dbReference type="PROSITE" id="PS50234"/>
    </source>
</evidence>
<comment type="caution">
    <text evidence="3">The sequence shown here is derived from an EMBL/GenBank/DDBJ whole genome shotgun (WGS) entry which is preliminary data.</text>
</comment>
<proteinExistence type="predicted"/>
<dbReference type="Proteomes" id="UP000033140">
    <property type="component" value="Unassembled WGS sequence"/>
</dbReference>
<evidence type="ECO:0000313" key="4">
    <source>
        <dbReference type="Proteomes" id="UP000033140"/>
    </source>
</evidence>
<accession>A0A0E9NGB6</accession>
<dbReference type="InterPro" id="IPR002035">
    <property type="entry name" value="VWF_A"/>
</dbReference>
<dbReference type="SUPFAM" id="SSF53300">
    <property type="entry name" value="vWA-like"/>
    <property type="match status" value="1"/>
</dbReference>
<sequence length="469" mass="51129">MTFQLPYAAGGICHDILVRLPDWLIVGRSTPSLPRAPHQETYALTETDQEISTTMFRKLTRKLGSKSSQSSGGVSGDGGNVVIVERNHGQKQATGAAPPAYSAYSGGGGQSVQQPALPDDFEPDSISQTAPLSPHRHKGMQDTHNPEAGATTNGEEDPYTFLRTFDTAFLIDDSGSMAGSRWRQTALALQQVVTKVVHYDDDGIDIYFLNSREVARGVRSVREVEGVFGRVRPGGATPTGLRLDQILRGYVRRVEESGGDCKPLNLIVITDGVPTDDPLSTLLALAAQLDRIGAPLSQLGIQFLQIGNDEGAREALEELDDGMAGRGVRDMVDMTPCPREGLTGEGVLKCLMGGYSSNTTFSSSISQFLRSSHRDLPQPVVLPHFVDNNSKTTTHRVLLTRPDPMAMKVCGKKQPGKKTLRTSGTSNRYMSNRSFQDDPEFDVDDDDVDDDDEDDQDDELVSTEWTKER</sequence>
<reference evidence="3 4" key="3">
    <citation type="journal article" date="2015" name="Genome Announc.">
        <title>Draft Genome Sequence of the Archiascomycetous Yeast Saitoella complicata.</title>
        <authorList>
            <person name="Yamauchi K."/>
            <person name="Kondo S."/>
            <person name="Hamamoto M."/>
            <person name="Takahashi Y."/>
            <person name="Ogura Y."/>
            <person name="Hayashi T."/>
            <person name="Nishida H."/>
        </authorList>
    </citation>
    <scope>NUCLEOTIDE SEQUENCE [LARGE SCALE GENOMIC DNA]</scope>
    <source>
        <strain evidence="3 4">NRRL Y-17804</strain>
    </source>
</reference>
<dbReference type="SMART" id="SM00327">
    <property type="entry name" value="VWA"/>
    <property type="match status" value="1"/>
</dbReference>
<name>A0A0E9NGB6_SAICN</name>
<dbReference type="PANTHER" id="PTHR34706">
    <property type="entry name" value="SLR1338 PROTEIN"/>
    <property type="match status" value="1"/>
</dbReference>
<feature type="region of interest" description="Disordered" evidence="1">
    <location>
        <begin position="89"/>
        <end position="156"/>
    </location>
</feature>
<feature type="compositionally biased region" description="Acidic residues" evidence="1">
    <location>
        <begin position="437"/>
        <end position="461"/>
    </location>
</feature>
<feature type="compositionally biased region" description="Low complexity" evidence="1">
    <location>
        <begin position="95"/>
        <end position="104"/>
    </location>
</feature>
<organism evidence="3 4">
    <name type="scientific">Saitoella complicata (strain BCRC 22490 / CBS 7301 / JCM 7358 / NBRC 10748 / NRRL Y-17804)</name>
    <dbReference type="NCBI Taxonomy" id="698492"/>
    <lineage>
        <taxon>Eukaryota</taxon>
        <taxon>Fungi</taxon>
        <taxon>Dikarya</taxon>
        <taxon>Ascomycota</taxon>
        <taxon>Taphrinomycotina</taxon>
        <taxon>Taphrinomycotina incertae sedis</taxon>
        <taxon>Saitoella</taxon>
    </lineage>
</organism>
<gene>
    <name evidence="3" type="ORF">G7K_2916-t1</name>
</gene>
<feature type="compositionally biased region" description="Polar residues" evidence="1">
    <location>
        <begin position="421"/>
        <end position="434"/>
    </location>
</feature>
<dbReference type="InterPro" id="IPR036465">
    <property type="entry name" value="vWFA_dom_sf"/>
</dbReference>
<reference evidence="3 4" key="2">
    <citation type="journal article" date="2014" name="J. Gen. Appl. Microbiol.">
        <title>The early diverging ascomycetous budding yeast Saitoella complicata has three histone deacetylases belonging to the Clr6, Hos2, and Rpd3 lineages.</title>
        <authorList>
            <person name="Nishida H."/>
            <person name="Matsumoto T."/>
            <person name="Kondo S."/>
            <person name="Hamamoto M."/>
            <person name="Yoshikawa H."/>
        </authorList>
    </citation>
    <scope>NUCLEOTIDE SEQUENCE [LARGE SCALE GENOMIC DNA]</scope>
    <source>
        <strain evidence="3 4">NRRL Y-17804</strain>
    </source>
</reference>
<dbReference type="Gene3D" id="3.40.50.410">
    <property type="entry name" value="von Willebrand factor, type A domain"/>
    <property type="match status" value="1"/>
</dbReference>
<reference evidence="3 4" key="1">
    <citation type="journal article" date="2011" name="J. Gen. Appl. Microbiol.">
        <title>Draft genome sequencing of the enigmatic yeast Saitoella complicata.</title>
        <authorList>
            <person name="Nishida H."/>
            <person name="Hamamoto M."/>
            <person name="Sugiyama J."/>
        </authorList>
    </citation>
    <scope>NUCLEOTIDE SEQUENCE [LARGE SCALE GENOMIC DNA]</scope>
    <source>
        <strain evidence="3 4">NRRL Y-17804</strain>
    </source>
</reference>
<dbReference type="STRING" id="698492.A0A0E9NGB6"/>
<feature type="compositionally biased region" description="Basic residues" evidence="1">
    <location>
        <begin position="410"/>
        <end position="420"/>
    </location>
</feature>
<evidence type="ECO:0000313" key="3">
    <source>
        <dbReference type="EMBL" id="GAO48746.1"/>
    </source>
</evidence>
<evidence type="ECO:0000256" key="1">
    <source>
        <dbReference type="SAM" id="MobiDB-lite"/>
    </source>
</evidence>